<reference evidence="4" key="1">
    <citation type="submission" date="2024-06" db="EMBL/GenBank/DDBJ databases">
        <title>Micromonospora sp. strain HUAS YX12 genome sequences.</title>
        <authorList>
            <person name="Mo P."/>
        </authorList>
    </citation>
    <scope>NUCLEOTIDE SEQUENCE</scope>
    <source>
        <strain evidence="4">HUAS YX12</strain>
    </source>
</reference>
<organism evidence="4">
    <name type="scientific">Micromonospora sp. HUAS YX12</name>
    <dbReference type="NCBI Taxonomy" id="3156396"/>
    <lineage>
        <taxon>Bacteria</taxon>
        <taxon>Bacillati</taxon>
        <taxon>Actinomycetota</taxon>
        <taxon>Actinomycetes</taxon>
        <taxon>Micromonosporales</taxon>
        <taxon>Micromonosporaceae</taxon>
        <taxon>Micromonospora</taxon>
    </lineage>
</organism>
<dbReference type="GO" id="GO:0016787">
    <property type="term" value="F:hydrolase activity"/>
    <property type="evidence" value="ECO:0007669"/>
    <property type="project" value="UniProtKB-KW"/>
</dbReference>
<feature type="signal peptide" evidence="1">
    <location>
        <begin position="1"/>
        <end position="25"/>
    </location>
</feature>
<evidence type="ECO:0000259" key="3">
    <source>
        <dbReference type="Pfam" id="PF25275"/>
    </source>
</evidence>
<dbReference type="EMBL" id="CP157974">
    <property type="protein sequence ID" value="XBT81170.1"/>
    <property type="molecule type" value="Genomic_DNA"/>
</dbReference>
<keyword evidence="1" id="KW-0732">Signal</keyword>
<protein>
    <submittedName>
        <fullName evidence="4">Glycoside hydrolase domain-containing protein</fullName>
    </submittedName>
</protein>
<gene>
    <name evidence="4" type="ORF">ABIH81_26520</name>
</gene>
<feature type="domain" description="Golvesin/Xly CBD-like" evidence="3">
    <location>
        <begin position="287"/>
        <end position="418"/>
    </location>
</feature>
<dbReference type="AlphaFoldDB" id="A0AAU7R192"/>
<name>A0AAU7R192_9ACTN</name>
<evidence type="ECO:0000313" key="4">
    <source>
        <dbReference type="EMBL" id="XBT81170.1"/>
    </source>
</evidence>
<keyword evidence="4" id="KW-0378">Hydrolase</keyword>
<evidence type="ECO:0000259" key="2">
    <source>
        <dbReference type="Pfam" id="PF08924"/>
    </source>
</evidence>
<feature type="domain" description="Rv2525c-like glycoside hydrolase-like" evidence="2">
    <location>
        <begin position="68"/>
        <end position="273"/>
    </location>
</feature>
<dbReference type="InterPro" id="IPR015020">
    <property type="entry name" value="Rv2525c-like_Glyco_Hydro-like"/>
</dbReference>
<feature type="chain" id="PRO_5043403321" evidence="1">
    <location>
        <begin position="26"/>
        <end position="419"/>
    </location>
</feature>
<dbReference type="RefSeq" id="WP_349877586.1">
    <property type="nucleotide sequence ID" value="NZ_CP157974.1"/>
</dbReference>
<evidence type="ECO:0000256" key="1">
    <source>
        <dbReference type="SAM" id="SignalP"/>
    </source>
</evidence>
<dbReference type="SUPFAM" id="SSF51445">
    <property type="entry name" value="(Trans)glycosidases"/>
    <property type="match status" value="1"/>
</dbReference>
<accession>A0AAU7R192</accession>
<dbReference type="Gene3D" id="3.20.20.80">
    <property type="entry name" value="Glycosidases"/>
    <property type="match status" value="1"/>
</dbReference>
<sequence>MRAIATALTLLAVVAAAAVPATASAVPARPQSAAEPPAAVAAVGPQPGTFTGKGFDTCTAPSQAAMDAWLAASPYRAVGVYISGGSRTCAQPNLTATWVADQTRKGWRLIPIELGYQAPCGTRTPKMSADPATARGQGRTAADSAAGAAQALGIGAGSTLYNDIEQYPTTTACRAAVLSFLSGWVERLHALGYLAGMYSSGSSGIRDVCDAYRDTRYLRLDQIWIAWWNGVADTDAGTYCADDRYADQQRLHQYAGDVTETWGGVTMKIDRNYLDVRAATPPASWSVTVDNATAGGFTAGAAWGTSAYSGQRYGADYRFAAPVAASDVAWFRTTLPATGAYEVSVWYPADPGYNDRTPYLVATTTGNRTVAVDQRTGGGRWVSLGVFTLAAGTGDKVGVSRWSAGAGYVVADAVRITRV</sequence>
<proteinExistence type="predicted"/>
<dbReference type="Pfam" id="PF08924">
    <property type="entry name" value="Rv2525c_GlyHyd-like"/>
    <property type="match status" value="1"/>
</dbReference>
<dbReference type="CDD" id="cd14488">
    <property type="entry name" value="CBM6-CBM35-CBM36_like_2"/>
    <property type="match status" value="1"/>
</dbReference>
<dbReference type="InterPro" id="IPR017853">
    <property type="entry name" value="GH"/>
</dbReference>
<dbReference type="Pfam" id="PF25275">
    <property type="entry name" value="Golvesin_C"/>
    <property type="match status" value="1"/>
</dbReference>
<dbReference type="InterPro" id="IPR033803">
    <property type="entry name" value="CBD-like_Golvesin-Xly"/>
</dbReference>